<feature type="domain" description="JAB" evidence="7">
    <location>
        <begin position="80"/>
        <end position="170"/>
    </location>
</feature>
<keyword evidence="3" id="KW-0378">Hydrolase</keyword>
<dbReference type="GO" id="GO:0046872">
    <property type="term" value="F:metal ion binding"/>
    <property type="evidence" value="ECO:0007669"/>
    <property type="project" value="UniProtKB-KW"/>
</dbReference>
<dbReference type="OrthoDB" id="570424at2"/>
<dbReference type="GO" id="GO:0008237">
    <property type="term" value="F:metallopeptidase activity"/>
    <property type="evidence" value="ECO:0007669"/>
    <property type="project" value="UniProtKB-KW"/>
</dbReference>
<dbReference type="KEGG" id="xba:C7S18_23415"/>
<dbReference type="NCBIfam" id="TIGR03735">
    <property type="entry name" value="PRTRC_A"/>
    <property type="match status" value="1"/>
</dbReference>
<reference evidence="8 9" key="1">
    <citation type="submission" date="2018-03" db="EMBL/GenBank/DDBJ databases">
        <title>Ahniella affigens gen. nov., sp. nov., a gammaproteobacterium isolated from sandy soil near a stream.</title>
        <authorList>
            <person name="Ko Y."/>
            <person name="Kim J.-H."/>
        </authorList>
    </citation>
    <scope>NUCLEOTIDE SEQUENCE [LARGE SCALE GENOMIC DNA]</scope>
    <source>
        <strain evidence="8 9">D13</strain>
        <plasmid evidence="9">Plasmid unnamed</plasmid>
    </source>
</reference>
<protein>
    <submittedName>
        <fullName evidence="8">PRTRC system protein A</fullName>
    </submittedName>
</protein>
<accession>A0A2P1PZI1</accession>
<dbReference type="RefSeq" id="WP_106894166.1">
    <property type="nucleotide sequence ID" value="NZ_CP027861.1"/>
</dbReference>
<keyword evidence="5" id="KW-0482">Metalloprotease</keyword>
<evidence type="ECO:0000256" key="4">
    <source>
        <dbReference type="ARBA" id="ARBA00022833"/>
    </source>
</evidence>
<dbReference type="InterPro" id="IPR022499">
    <property type="entry name" value="PRTRC_protein-A"/>
</dbReference>
<evidence type="ECO:0000256" key="5">
    <source>
        <dbReference type="ARBA" id="ARBA00023049"/>
    </source>
</evidence>
<reference evidence="8 9" key="2">
    <citation type="submission" date="2018-03" db="EMBL/GenBank/DDBJ databases">
        <authorList>
            <person name="Keele B.F."/>
        </authorList>
    </citation>
    <scope>NUCLEOTIDE SEQUENCE [LARGE SCALE GENOMIC DNA]</scope>
    <source>
        <strain evidence="8 9">D13</strain>
        <plasmid evidence="9">Plasmid unnamed</plasmid>
    </source>
</reference>
<evidence type="ECO:0000313" key="8">
    <source>
        <dbReference type="EMBL" id="AVQ00248.1"/>
    </source>
</evidence>
<dbReference type="SUPFAM" id="SSF102712">
    <property type="entry name" value="JAB1/MPN domain"/>
    <property type="match status" value="1"/>
</dbReference>
<geneLocation type="plasmid" evidence="8">
    <name>unnamed</name>
</geneLocation>
<organism evidence="8 9">
    <name type="scientific">Ahniella affigens</name>
    <dbReference type="NCBI Taxonomy" id="2021234"/>
    <lineage>
        <taxon>Bacteria</taxon>
        <taxon>Pseudomonadati</taxon>
        <taxon>Pseudomonadota</taxon>
        <taxon>Gammaproteobacteria</taxon>
        <taxon>Lysobacterales</taxon>
        <taxon>Rhodanobacteraceae</taxon>
        <taxon>Ahniella</taxon>
    </lineage>
</organism>
<evidence type="ECO:0000259" key="6">
    <source>
        <dbReference type="Pfam" id="PF09436"/>
    </source>
</evidence>
<dbReference type="Pfam" id="PF09436">
    <property type="entry name" value="DUF2016"/>
    <property type="match status" value="1"/>
</dbReference>
<dbReference type="AlphaFoldDB" id="A0A2P1PZI1"/>
<name>A0A2P1PZI1_9GAMM</name>
<keyword evidence="2" id="KW-0479">Metal-binding</keyword>
<proteinExistence type="predicted"/>
<dbReference type="InterPro" id="IPR028090">
    <property type="entry name" value="JAB_dom_prok"/>
</dbReference>
<evidence type="ECO:0000256" key="2">
    <source>
        <dbReference type="ARBA" id="ARBA00022723"/>
    </source>
</evidence>
<dbReference type="GO" id="GO:0006508">
    <property type="term" value="P:proteolysis"/>
    <property type="evidence" value="ECO:0007669"/>
    <property type="project" value="UniProtKB-KW"/>
</dbReference>
<evidence type="ECO:0000259" key="7">
    <source>
        <dbReference type="Pfam" id="PF14464"/>
    </source>
</evidence>
<keyword evidence="1" id="KW-0645">Protease</keyword>
<keyword evidence="8" id="KW-0614">Plasmid</keyword>
<keyword evidence="4" id="KW-0862">Zinc</keyword>
<evidence type="ECO:0000256" key="3">
    <source>
        <dbReference type="ARBA" id="ARBA00022801"/>
    </source>
</evidence>
<sequence>MTHPTDAVLFAATPLIPVPRFGTLAPLDRGAKRFLAGADGLYVQSSTEAMEVTMKLAPVKLPFGECCERIVLPNGPIPMALIKDFIRASRQSYPNEIAAAIVLGDAGHYELVWPEVQSASGGHVRYVDSVVNDDRLVVDLHSHGEHDAFFSRTDDESDCSRRGPYMAFVVGRLRSERPQVAVRLALAPYLAMDSIDRMISEGLIA</sequence>
<keyword evidence="9" id="KW-1185">Reference proteome</keyword>
<evidence type="ECO:0000313" key="9">
    <source>
        <dbReference type="Proteomes" id="UP000241074"/>
    </source>
</evidence>
<dbReference type="Pfam" id="PF14464">
    <property type="entry name" value="Prok-JAB"/>
    <property type="match status" value="1"/>
</dbReference>
<evidence type="ECO:0000256" key="1">
    <source>
        <dbReference type="ARBA" id="ARBA00022670"/>
    </source>
</evidence>
<dbReference type="InterPro" id="IPR018560">
    <property type="entry name" value="DUF2016"/>
</dbReference>
<dbReference type="EMBL" id="CP027861">
    <property type="protein sequence ID" value="AVQ00248.1"/>
    <property type="molecule type" value="Genomic_DNA"/>
</dbReference>
<dbReference type="Proteomes" id="UP000241074">
    <property type="component" value="Plasmid unnamed"/>
</dbReference>
<feature type="domain" description="DUF2016" evidence="6">
    <location>
        <begin position="3"/>
        <end position="72"/>
    </location>
</feature>
<gene>
    <name evidence="8" type="ORF">C7S18_23415</name>
</gene>